<dbReference type="InterPro" id="IPR027275">
    <property type="entry name" value="PRC-brl_dom"/>
</dbReference>
<feature type="domain" description="PRC-barrel" evidence="3">
    <location>
        <begin position="148"/>
        <end position="207"/>
    </location>
</feature>
<dbReference type="NCBIfam" id="TIGR01150">
    <property type="entry name" value="puhA"/>
    <property type="match status" value="1"/>
</dbReference>
<dbReference type="Proteomes" id="UP000248863">
    <property type="component" value="Unassembled WGS sequence"/>
</dbReference>
<evidence type="ECO:0000259" key="3">
    <source>
        <dbReference type="Pfam" id="PF05239"/>
    </source>
</evidence>
<dbReference type="AlphaFoldDB" id="A0A327KW91"/>
<dbReference type="EMBL" id="NPEU01000069">
    <property type="protein sequence ID" value="RAI39638.1"/>
    <property type="molecule type" value="Genomic_DNA"/>
</dbReference>
<dbReference type="InterPro" id="IPR037097">
    <property type="entry name" value="Photo_RC_H_N_sf"/>
</dbReference>
<accession>A0A327KW91</accession>
<proteinExistence type="predicted"/>
<dbReference type="GO" id="GO:0030077">
    <property type="term" value="C:plasma membrane light-harvesting complex"/>
    <property type="evidence" value="ECO:0007669"/>
    <property type="project" value="InterPro"/>
</dbReference>
<comment type="caution">
    <text evidence="4">The sequence shown here is derived from an EMBL/GenBank/DDBJ whole genome shotgun (WGS) entry which is preliminary data.</text>
</comment>
<reference evidence="4 5" key="1">
    <citation type="submission" date="2017-07" db="EMBL/GenBank/DDBJ databases">
        <title>Draft Genome Sequences of Select Purple Nonsulfur Bacteria.</title>
        <authorList>
            <person name="Lasarre B."/>
            <person name="Mckinlay J.B."/>
        </authorList>
    </citation>
    <scope>NUCLEOTIDE SEQUENCE [LARGE SCALE GENOMIC DNA]</scope>
    <source>
        <strain evidence="4 5">DSM 11907</strain>
    </source>
</reference>
<dbReference type="OrthoDB" id="8557487at2"/>
<sequence length="259" mass="27836">MQTGAFTAQLDVAQVVLYAFWIFFAGLIFYLRREDKREGYPLDSDRTVASGGQVEVVGWPRPPEPKTYLLASGATVTVPSNAPLKIDTRLKPGPHAGSPFEPVGDPMATGVGPAAYADRADHPDLTWAGENRIVPLRVATDHWVDENDPDPRGFNVVAADGEVAGTVTELWIDRAEPIVRYYEVALAGKGKTVMLPAVFAYVDGVRKELSVPAVLASQFAGVPPIKSGSQITALEEDKVSAYFAGGKLYATPARAEPLL</sequence>
<dbReference type="SUPFAM" id="SSF81490">
    <property type="entry name" value="Photosystem II reaction centre subunit H, transmembrane region"/>
    <property type="match status" value="1"/>
</dbReference>
<dbReference type="InterPro" id="IPR011033">
    <property type="entry name" value="PRC_barrel-like_sf"/>
</dbReference>
<dbReference type="GO" id="GO:0019684">
    <property type="term" value="P:photosynthesis, light reaction"/>
    <property type="evidence" value="ECO:0007669"/>
    <property type="project" value="InterPro"/>
</dbReference>
<dbReference type="InterPro" id="IPR005652">
    <property type="entry name" value="Photo_RC_H"/>
</dbReference>
<feature type="transmembrane region" description="Helical" evidence="1">
    <location>
        <begin position="12"/>
        <end position="31"/>
    </location>
</feature>
<dbReference type="InterPro" id="IPR014747">
    <property type="entry name" value="Bac_photo_RC_H_C"/>
</dbReference>
<feature type="domain" description="Photosynthetic reaction centre H subunit N-terminal" evidence="2">
    <location>
        <begin position="5"/>
        <end position="138"/>
    </location>
</feature>
<protein>
    <submittedName>
        <fullName evidence="4">Photosynthetic reaction center subunit H</fullName>
    </submittedName>
</protein>
<keyword evidence="1" id="KW-1133">Transmembrane helix</keyword>
<dbReference type="InterPro" id="IPR015810">
    <property type="entry name" value="Photo_RC_H_N"/>
</dbReference>
<evidence type="ECO:0000259" key="2">
    <source>
        <dbReference type="Pfam" id="PF03967"/>
    </source>
</evidence>
<evidence type="ECO:0000313" key="5">
    <source>
        <dbReference type="Proteomes" id="UP000248863"/>
    </source>
</evidence>
<keyword evidence="1" id="KW-0812">Transmembrane</keyword>
<organism evidence="4 5">
    <name type="scientific">Rhodoplanes elegans</name>
    <dbReference type="NCBI Taxonomy" id="29408"/>
    <lineage>
        <taxon>Bacteria</taxon>
        <taxon>Pseudomonadati</taxon>
        <taxon>Pseudomonadota</taxon>
        <taxon>Alphaproteobacteria</taxon>
        <taxon>Hyphomicrobiales</taxon>
        <taxon>Nitrobacteraceae</taxon>
        <taxon>Rhodoplanes</taxon>
    </lineage>
</organism>
<dbReference type="Pfam" id="PF03967">
    <property type="entry name" value="PRCH"/>
    <property type="match status" value="1"/>
</dbReference>
<keyword evidence="1" id="KW-0472">Membrane</keyword>
<dbReference type="Pfam" id="PF05239">
    <property type="entry name" value="PRC"/>
    <property type="match status" value="1"/>
</dbReference>
<evidence type="ECO:0000313" key="4">
    <source>
        <dbReference type="EMBL" id="RAI39638.1"/>
    </source>
</evidence>
<gene>
    <name evidence="4" type="primary">puhA</name>
    <name evidence="4" type="ORF">CH338_08840</name>
</gene>
<dbReference type="RefSeq" id="WP_111356737.1">
    <property type="nucleotide sequence ID" value="NZ_NHSK01000076.1"/>
</dbReference>
<name>A0A327KW91_9BRAD</name>
<dbReference type="Gene3D" id="3.90.50.10">
    <property type="entry name" value="Photosynthetic Reaction Center, subunit H, domain 2"/>
    <property type="match status" value="1"/>
</dbReference>
<evidence type="ECO:0000256" key="1">
    <source>
        <dbReference type="SAM" id="Phobius"/>
    </source>
</evidence>
<keyword evidence="5" id="KW-1185">Reference proteome</keyword>
<dbReference type="SUPFAM" id="SSF50346">
    <property type="entry name" value="PRC-barrel domain"/>
    <property type="match status" value="1"/>
</dbReference>
<dbReference type="Gene3D" id="4.10.540.10">
    <property type="entry name" value="Photosynthetic reaction centre, H subunit, N-terminal domain"/>
    <property type="match status" value="1"/>
</dbReference>